<proteinExistence type="predicted"/>
<dbReference type="RefSeq" id="XP_068349998.1">
    <property type="nucleotide sequence ID" value="XM_068495050.1"/>
</dbReference>
<dbReference type="VEuPathDB" id="TrichDB:TRFO_09766"/>
<dbReference type="EMBL" id="MLAK01001149">
    <property type="protein sequence ID" value="OHS96861.1"/>
    <property type="molecule type" value="Genomic_DNA"/>
</dbReference>
<dbReference type="AlphaFoldDB" id="A0A1J4JHA1"/>
<accession>A0A1J4JHA1</accession>
<evidence type="ECO:0000313" key="1">
    <source>
        <dbReference type="EMBL" id="OHS96861.1"/>
    </source>
</evidence>
<gene>
    <name evidence="1" type="ORF">TRFO_09766</name>
</gene>
<protein>
    <submittedName>
        <fullName evidence="1">Uncharacterized protein</fullName>
    </submittedName>
</protein>
<name>A0A1J4JHA1_9EUKA</name>
<organism evidence="1 2">
    <name type="scientific">Tritrichomonas foetus</name>
    <dbReference type="NCBI Taxonomy" id="1144522"/>
    <lineage>
        <taxon>Eukaryota</taxon>
        <taxon>Metamonada</taxon>
        <taxon>Parabasalia</taxon>
        <taxon>Tritrichomonadida</taxon>
        <taxon>Tritrichomonadidae</taxon>
        <taxon>Tritrichomonas</taxon>
    </lineage>
</organism>
<sequence length="1132" mass="131605">MESLTQQFVLNPFIRPPPTDKNRILPKFEITDTLRTLFVGFDSPFVSDMSELQQMLDTMSQNIPKISKLQTDLLDEGSPPNLHSKNGSLWIRLLADPTVSLYSLVPIPSFEFLELNRLISECIDMKIPPDRAAWAIHNYAKEKFVSPEIITNELISDPKYSLTDPNYFSKFGYALYTRNLVDHSRFIIWMIQNLNPENLIIFKKEILKTHSLLCYAFNTHNVQNYINALKNELLLNKTQLIQFSIISQLQENTFQEFLDRLLTPELKRRVTAIYNLTISQLAFSSVLRNILFLGYPYFATDSFDSDIRKMVILSDDKQIEEHVLTMCKSLLWFDHHLPAVSSIVAFMINILITDIKKIEFPLLKFIKILYENVNRIQNFAFLFAELQEYKFFRYHDFIRTIVITGYFNSKKEETKVVISNLPCASQVRSDLEQLDFAINKLYSDFNFNEILNQIFGDIYNSSDLILSLPYVFRYQISIWLTKHSKSFQNSVKLMNKIGTPNLIVPLFKRMENEIENSQFTIEIKSVIESVIPCFSTHKALASLTQYLCAQTNNPVCLDLVGFLHDHYKSSSAKTSSKSKINDISKNLKNIQINGEQISSLFYKYSYFCSLHIYDAFFAVKTINDFSQTMSIFLRDLFIYPLLTVDCLLNFFFEFSQSMCITRPSQFFIKMMISVIVDEHHFAENQKVKSILESFFTKTMHLKIVEPSLFLETIFKKCKKPKRRDEPQPSALMLIYIFLKIIKESPELFSVENILTESIVKGFIQSFALERNPLTELLLILRSFPPPIITDETLKCIESKDTLNSTGLTYPAALFSLLPTQMQAIDFVDVFYYFRDNVTRTTSTFWTLWLMLRPCFAPGFPVTAVQPDKEAFTNYRFTLISMFSSLLYHAVEGDEKTLVYLNCWVLLCNNITFSKVIVENTINDLRTRKISLSPMMITFLNPALMVITEKPFEALCESICKYSIDEIQFEQYARLAASVFAVFVSRFPTNIEILPMIADKVLEWIPHLFALKSAVLEPVIDVFNFLLCFSNDKSMHDEENTLQEAIHQRIRENLEKVPDEINKFIIVNIPPQVFRAVKDPLYYGFEIQEPEPPIIYQPQNTYSPPDTHDNTFQSTFDNPSLFPSFDDEFPNWF</sequence>
<dbReference type="Proteomes" id="UP000179807">
    <property type="component" value="Unassembled WGS sequence"/>
</dbReference>
<dbReference type="GeneID" id="94829754"/>
<comment type="caution">
    <text evidence="1">The sequence shown here is derived from an EMBL/GenBank/DDBJ whole genome shotgun (WGS) entry which is preliminary data.</text>
</comment>
<reference evidence="1" key="1">
    <citation type="submission" date="2016-10" db="EMBL/GenBank/DDBJ databases">
        <authorList>
            <person name="Benchimol M."/>
            <person name="Almeida L.G."/>
            <person name="Vasconcelos A.T."/>
            <person name="Perreira-Neves A."/>
            <person name="Rosa I.A."/>
            <person name="Tasca T."/>
            <person name="Bogo M.R."/>
            <person name="de Souza W."/>
        </authorList>
    </citation>
    <scope>NUCLEOTIDE SEQUENCE [LARGE SCALE GENOMIC DNA]</scope>
    <source>
        <strain evidence="1">K</strain>
    </source>
</reference>
<evidence type="ECO:0000313" key="2">
    <source>
        <dbReference type="Proteomes" id="UP000179807"/>
    </source>
</evidence>
<keyword evidence="2" id="KW-1185">Reference proteome</keyword>
<dbReference type="OrthoDB" id="10639344at2759"/>